<sequence>MSIKHRILGTAGHDNALHVEVDTGQSVERLLFDCGEGCVTELPFADVLATDHLFFSHLHMDHVAGFDSYFRCLFNRTTKPNRIWGPPGTSNTMQHRFQGFLWNLHDEMAGAWHVSDIHPQQICTHRFELGEAFAIAHEEPTPPTMDGMGYTLEVLTMDHRTPSLAYIVRERPRSNLDMSRLAALGLRPGPWVKQLKNSSAIADTLLIDGVAHSTEELRKALLVETPGDSIAYLTDFLLDEAAIDRLAPALHGCRVMICEGQYRHTDIDLAHKHYHMTTVLSATLAKRAGVQELTLFHLSSRYHRDEWLQMLQEARHIFPNTSYPPHWGL</sequence>
<protein>
    <submittedName>
        <fullName evidence="2">Ribonuclease Z</fullName>
    </submittedName>
</protein>
<comment type="caution">
    <text evidence="2">The sequence shown here is derived from an EMBL/GenBank/DDBJ whole genome shotgun (WGS) entry which is preliminary data.</text>
</comment>
<evidence type="ECO:0000313" key="3">
    <source>
        <dbReference type="Proteomes" id="UP000321577"/>
    </source>
</evidence>
<feature type="domain" description="Metallo-beta-lactamase" evidence="1">
    <location>
        <begin position="29"/>
        <end position="153"/>
    </location>
</feature>
<proteinExistence type="predicted"/>
<dbReference type="InterPro" id="IPR001279">
    <property type="entry name" value="Metallo-B-lactamas"/>
</dbReference>
<gene>
    <name evidence="2" type="primary">rnz</name>
    <name evidence="2" type="ORF">BGE01nite_57240</name>
</gene>
<dbReference type="RefSeq" id="WP_146856298.1">
    <property type="nucleotide sequence ID" value="NZ_BKAG01000102.1"/>
</dbReference>
<evidence type="ECO:0000313" key="2">
    <source>
        <dbReference type="EMBL" id="GEP46433.1"/>
    </source>
</evidence>
<accession>A0A512MI72</accession>
<organism evidence="2 3">
    <name type="scientific">Brevifollis gellanilyticus</name>
    <dbReference type="NCBI Taxonomy" id="748831"/>
    <lineage>
        <taxon>Bacteria</taxon>
        <taxon>Pseudomonadati</taxon>
        <taxon>Verrucomicrobiota</taxon>
        <taxon>Verrucomicrobiia</taxon>
        <taxon>Verrucomicrobiales</taxon>
        <taxon>Verrucomicrobiaceae</taxon>
    </lineage>
</organism>
<dbReference type="EMBL" id="BKAG01000102">
    <property type="protein sequence ID" value="GEP46433.1"/>
    <property type="molecule type" value="Genomic_DNA"/>
</dbReference>
<dbReference type="AlphaFoldDB" id="A0A512MI72"/>
<dbReference type="Pfam" id="PF12706">
    <property type="entry name" value="Lactamase_B_2"/>
    <property type="match status" value="1"/>
</dbReference>
<dbReference type="Gene3D" id="3.60.15.10">
    <property type="entry name" value="Ribonuclease Z/Hydroxyacylglutathione hydrolase-like"/>
    <property type="match status" value="1"/>
</dbReference>
<dbReference type="GO" id="GO:0042781">
    <property type="term" value="F:3'-tRNA processing endoribonuclease activity"/>
    <property type="evidence" value="ECO:0007669"/>
    <property type="project" value="TreeGrafter"/>
</dbReference>
<dbReference type="PANTHER" id="PTHR46018">
    <property type="entry name" value="ZINC PHOSPHODIESTERASE ELAC PROTEIN 1"/>
    <property type="match status" value="1"/>
</dbReference>
<dbReference type="PANTHER" id="PTHR46018:SF2">
    <property type="entry name" value="ZINC PHOSPHODIESTERASE ELAC PROTEIN 1"/>
    <property type="match status" value="1"/>
</dbReference>
<reference evidence="2 3" key="1">
    <citation type="submission" date="2019-07" db="EMBL/GenBank/DDBJ databases">
        <title>Whole genome shotgun sequence of Brevifollis gellanilyticus NBRC 108608.</title>
        <authorList>
            <person name="Hosoyama A."/>
            <person name="Uohara A."/>
            <person name="Ohji S."/>
            <person name="Ichikawa N."/>
        </authorList>
    </citation>
    <scope>NUCLEOTIDE SEQUENCE [LARGE SCALE GENOMIC DNA]</scope>
    <source>
        <strain evidence="2 3">NBRC 108608</strain>
    </source>
</reference>
<dbReference type="Proteomes" id="UP000321577">
    <property type="component" value="Unassembled WGS sequence"/>
</dbReference>
<dbReference type="InterPro" id="IPR036866">
    <property type="entry name" value="RibonucZ/Hydroxyglut_hydro"/>
</dbReference>
<dbReference type="OrthoDB" id="9800940at2"/>
<dbReference type="SUPFAM" id="SSF56281">
    <property type="entry name" value="Metallo-hydrolase/oxidoreductase"/>
    <property type="match status" value="1"/>
</dbReference>
<name>A0A512MI72_9BACT</name>
<evidence type="ECO:0000259" key="1">
    <source>
        <dbReference type="Pfam" id="PF12706"/>
    </source>
</evidence>
<keyword evidence="3" id="KW-1185">Reference proteome</keyword>